<keyword evidence="6" id="KW-1185">Reference proteome</keyword>
<gene>
    <name evidence="5" type="ORF">CLG96_09170</name>
</gene>
<dbReference type="OrthoDB" id="9808910at2"/>
<reference evidence="5 6" key="1">
    <citation type="submission" date="2017-09" db="EMBL/GenBank/DDBJ databases">
        <title>Sphingomonas panjinensis sp.nov., isolated from oil-contaminated soil.</title>
        <authorList>
            <person name="Wang L."/>
            <person name="Chen L."/>
        </authorList>
    </citation>
    <scope>NUCLEOTIDE SEQUENCE [LARGE SCALE GENOMIC DNA]</scope>
    <source>
        <strain evidence="5 6">FW-11</strain>
    </source>
</reference>
<evidence type="ECO:0000256" key="2">
    <source>
        <dbReference type="RuleBase" id="RU003616"/>
    </source>
</evidence>
<dbReference type="PANTHER" id="PTHR11527">
    <property type="entry name" value="HEAT-SHOCK PROTEIN 20 FAMILY MEMBER"/>
    <property type="match status" value="1"/>
</dbReference>
<evidence type="ECO:0000313" key="6">
    <source>
        <dbReference type="Proteomes" id="UP000244162"/>
    </source>
</evidence>
<sequence>MARDDVQTEANVPSVVESVMPALTDPFGWMRGEMDRFWSGILPFGDGFRMAQRLAGMPVPAAEMTETDDAFRLTIEVPGVDPKDVEIEIKDDLLQISGEKRTCRAEGERGNYLSERSYGRFERSVRLPERVDREQIKATAQNGVLTITLPRVSKAGQEGRKIAVETL</sequence>
<dbReference type="InterPro" id="IPR031107">
    <property type="entry name" value="Small_HSP"/>
</dbReference>
<dbReference type="InterPro" id="IPR007052">
    <property type="entry name" value="CS_dom"/>
</dbReference>
<evidence type="ECO:0000259" key="4">
    <source>
        <dbReference type="PROSITE" id="PS51203"/>
    </source>
</evidence>
<comment type="caution">
    <text evidence="5">The sequence shown here is derived from an EMBL/GenBank/DDBJ whole genome shotgun (WGS) entry which is preliminary data.</text>
</comment>
<dbReference type="InterPro" id="IPR002068">
    <property type="entry name" value="A-crystallin/Hsp20_dom"/>
</dbReference>
<feature type="domain" description="SHSP" evidence="3">
    <location>
        <begin position="50"/>
        <end position="167"/>
    </location>
</feature>
<organism evidence="5 6">
    <name type="scientific">Sphingomonas oleivorans</name>
    <dbReference type="NCBI Taxonomy" id="1735121"/>
    <lineage>
        <taxon>Bacteria</taxon>
        <taxon>Pseudomonadati</taxon>
        <taxon>Pseudomonadota</taxon>
        <taxon>Alphaproteobacteria</taxon>
        <taxon>Sphingomonadales</taxon>
        <taxon>Sphingomonadaceae</taxon>
        <taxon>Sphingomonas</taxon>
    </lineage>
</organism>
<comment type="similarity">
    <text evidence="1 2">Belongs to the small heat shock protein (HSP20) family.</text>
</comment>
<evidence type="ECO:0000259" key="3">
    <source>
        <dbReference type="PROSITE" id="PS01031"/>
    </source>
</evidence>
<dbReference type="InterPro" id="IPR008978">
    <property type="entry name" value="HSP20-like_chaperone"/>
</dbReference>
<accession>A0A2T5FYG9</accession>
<evidence type="ECO:0000256" key="1">
    <source>
        <dbReference type="PROSITE-ProRule" id="PRU00285"/>
    </source>
</evidence>
<dbReference type="PROSITE" id="PS51203">
    <property type="entry name" value="CS"/>
    <property type="match status" value="1"/>
</dbReference>
<dbReference type="SUPFAM" id="SSF49764">
    <property type="entry name" value="HSP20-like chaperones"/>
    <property type="match status" value="1"/>
</dbReference>
<protein>
    <submittedName>
        <fullName evidence="5">Uncharacterized protein</fullName>
    </submittedName>
</protein>
<dbReference type="Gene3D" id="2.60.40.790">
    <property type="match status" value="1"/>
</dbReference>
<evidence type="ECO:0000313" key="5">
    <source>
        <dbReference type="EMBL" id="PTQ11589.1"/>
    </source>
</evidence>
<feature type="domain" description="CS" evidence="4">
    <location>
        <begin position="57"/>
        <end position="167"/>
    </location>
</feature>
<dbReference type="RefSeq" id="WP_107967582.1">
    <property type="nucleotide sequence ID" value="NZ_NWBU01000007.1"/>
</dbReference>
<dbReference type="Pfam" id="PF00011">
    <property type="entry name" value="HSP20"/>
    <property type="match status" value="1"/>
</dbReference>
<proteinExistence type="inferred from homology"/>
<dbReference type="AlphaFoldDB" id="A0A2T5FYG9"/>
<dbReference type="PROSITE" id="PS01031">
    <property type="entry name" value="SHSP"/>
    <property type="match status" value="1"/>
</dbReference>
<dbReference type="Proteomes" id="UP000244162">
    <property type="component" value="Unassembled WGS sequence"/>
</dbReference>
<name>A0A2T5FYG9_9SPHN</name>
<dbReference type="CDD" id="cd06464">
    <property type="entry name" value="ACD_sHsps-like"/>
    <property type="match status" value="1"/>
</dbReference>
<dbReference type="EMBL" id="NWBU01000007">
    <property type="protein sequence ID" value="PTQ11589.1"/>
    <property type="molecule type" value="Genomic_DNA"/>
</dbReference>